<comment type="caution">
    <text evidence="2">The sequence shown here is derived from an EMBL/GenBank/DDBJ whole genome shotgun (WGS) entry which is preliminary data.</text>
</comment>
<gene>
    <name evidence="2" type="ORF">H9649_07640</name>
</gene>
<protein>
    <submittedName>
        <fullName evidence="2">Uncharacterized protein</fullName>
    </submittedName>
</protein>
<keyword evidence="1" id="KW-0472">Membrane</keyword>
<keyword evidence="1" id="KW-0812">Transmembrane</keyword>
<name>A0ABR8U8T4_9BACL</name>
<organism evidence="2 3">
    <name type="scientific">Sporosarcina quadrami</name>
    <dbReference type="NCBI Taxonomy" id="2762234"/>
    <lineage>
        <taxon>Bacteria</taxon>
        <taxon>Bacillati</taxon>
        <taxon>Bacillota</taxon>
        <taxon>Bacilli</taxon>
        <taxon>Bacillales</taxon>
        <taxon>Caryophanaceae</taxon>
        <taxon>Sporosarcina</taxon>
    </lineage>
</organism>
<accession>A0ABR8U8T4</accession>
<dbReference type="Proteomes" id="UP000626786">
    <property type="component" value="Unassembled WGS sequence"/>
</dbReference>
<sequence length="57" mass="6484">MIEWGLIAAIGIPVAAIMGSSVTALWMALGKEPHEPHPKSHPHSIRYLAERERRWKR</sequence>
<evidence type="ECO:0000313" key="2">
    <source>
        <dbReference type="EMBL" id="MBD7984447.1"/>
    </source>
</evidence>
<evidence type="ECO:0000256" key="1">
    <source>
        <dbReference type="SAM" id="Phobius"/>
    </source>
</evidence>
<proteinExistence type="predicted"/>
<feature type="transmembrane region" description="Helical" evidence="1">
    <location>
        <begin position="6"/>
        <end position="29"/>
    </location>
</feature>
<evidence type="ECO:0000313" key="3">
    <source>
        <dbReference type="Proteomes" id="UP000626786"/>
    </source>
</evidence>
<dbReference type="RefSeq" id="WP_191694134.1">
    <property type="nucleotide sequence ID" value="NZ_JACSQN010000005.1"/>
</dbReference>
<keyword evidence="1" id="KW-1133">Transmembrane helix</keyword>
<reference evidence="2 3" key="1">
    <citation type="submission" date="2020-08" db="EMBL/GenBank/DDBJ databases">
        <title>A Genomic Blueprint of the Chicken Gut Microbiome.</title>
        <authorList>
            <person name="Gilroy R."/>
            <person name="Ravi A."/>
            <person name="Getino M."/>
            <person name="Pursley I."/>
            <person name="Horton D.L."/>
            <person name="Alikhan N.-F."/>
            <person name="Baker D."/>
            <person name="Gharbi K."/>
            <person name="Hall N."/>
            <person name="Watson M."/>
            <person name="Adriaenssens E.M."/>
            <person name="Foster-Nyarko E."/>
            <person name="Jarju S."/>
            <person name="Secka A."/>
            <person name="Antonio M."/>
            <person name="Oren A."/>
            <person name="Chaudhuri R."/>
            <person name="La Ragione R.M."/>
            <person name="Hildebrand F."/>
            <person name="Pallen M.J."/>
        </authorList>
    </citation>
    <scope>NUCLEOTIDE SEQUENCE [LARGE SCALE GENOMIC DNA]</scope>
    <source>
        <strain evidence="2 3">Sa2YVA2</strain>
    </source>
</reference>
<keyword evidence="3" id="KW-1185">Reference proteome</keyword>
<dbReference type="EMBL" id="JACSQN010000005">
    <property type="protein sequence ID" value="MBD7984447.1"/>
    <property type="molecule type" value="Genomic_DNA"/>
</dbReference>